<comment type="caution">
    <text evidence="2">The sequence shown here is derived from an EMBL/GenBank/DDBJ whole genome shotgun (WGS) entry which is preliminary data.</text>
</comment>
<dbReference type="Pfam" id="PF02467">
    <property type="entry name" value="Whib"/>
    <property type="match status" value="1"/>
</dbReference>
<dbReference type="RefSeq" id="WP_190054586.1">
    <property type="nucleotide sequence ID" value="NZ_BMWC01000017.1"/>
</dbReference>
<organism evidence="2 3">
    <name type="scientific">Streptomyces lomondensis</name>
    <dbReference type="NCBI Taxonomy" id="68229"/>
    <lineage>
        <taxon>Bacteria</taxon>
        <taxon>Bacillati</taxon>
        <taxon>Actinomycetota</taxon>
        <taxon>Actinomycetes</taxon>
        <taxon>Kitasatosporales</taxon>
        <taxon>Streptomycetaceae</taxon>
        <taxon>Streptomyces</taxon>
    </lineage>
</organism>
<accession>A0ABQ2XUY1</accession>
<evidence type="ECO:0000259" key="1">
    <source>
        <dbReference type="PROSITE" id="PS51674"/>
    </source>
</evidence>
<proteinExistence type="predicted"/>
<protein>
    <recommendedName>
        <fullName evidence="1">4Fe-4S Wbl-type domain-containing protein</fullName>
    </recommendedName>
</protein>
<evidence type="ECO:0000313" key="2">
    <source>
        <dbReference type="EMBL" id="GGX32223.1"/>
    </source>
</evidence>
<keyword evidence="3" id="KW-1185">Reference proteome</keyword>
<dbReference type="InterPro" id="IPR034768">
    <property type="entry name" value="4FE4S_WBL"/>
</dbReference>
<dbReference type="EMBL" id="BMWC01000017">
    <property type="protein sequence ID" value="GGX32223.1"/>
    <property type="molecule type" value="Genomic_DNA"/>
</dbReference>
<evidence type="ECO:0000313" key="3">
    <source>
        <dbReference type="Proteomes" id="UP000617743"/>
    </source>
</evidence>
<dbReference type="PROSITE" id="PS51674">
    <property type="entry name" value="4FE4S_WBL"/>
    <property type="match status" value="1"/>
</dbReference>
<gene>
    <name evidence="2" type="ORF">GCM10010383_73150</name>
</gene>
<name>A0ABQ2XUY1_9ACTN</name>
<feature type="domain" description="4Fe-4S Wbl-type" evidence="1">
    <location>
        <begin position="17"/>
        <end position="78"/>
    </location>
</feature>
<reference evidence="3" key="1">
    <citation type="journal article" date="2019" name="Int. J. Syst. Evol. Microbiol.">
        <title>The Global Catalogue of Microorganisms (GCM) 10K type strain sequencing project: providing services to taxonomists for standard genome sequencing and annotation.</title>
        <authorList>
            <consortium name="The Broad Institute Genomics Platform"/>
            <consortium name="The Broad Institute Genome Sequencing Center for Infectious Disease"/>
            <person name="Wu L."/>
            <person name="Ma J."/>
        </authorList>
    </citation>
    <scope>NUCLEOTIDE SEQUENCE [LARGE SCALE GENOMIC DNA]</scope>
    <source>
        <strain evidence="3">JCM 4866</strain>
    </source>
</reference>
<dbReference type="Proteomes" id="UP000617743">
    <property type="component" value="Unassembled WGS sequence"/>
</dbReference>
<sequence length="116" mass="13026">MGNRRRLPMPPMKGDEPCTTNYGFFPETYAPHNPEVVAAEAMCRSCPLVRACFIWALANPSLTADGIWGATTPWQRKELRKRLLHRLGARALVHTLRAEYAKAVARPDSPGIRRQA</sequence>